<feature type="transmembrane region" description="Helical" evidence="6">
    <location>
        <begin position="414"/>
        <end position="434"/>
    </location>
</feature>
<keyword evidence="4 6" id="KW-1133">Transmembrane helix</keyword>
<feature type="transmembrane region" description="Helical" evidence="6">
    <location>
        <begin position="6"/>
        <end position="33"/>
    </location>
</feature>
<dbReference type="RefSeq" id="WP_381536014.1">
    <property type="nucleotide sequence ID" value="NZ_JBHUGI010000006.1"/>
</dbReference>
<reference evidence="9" key="1">
    <citation type="journal article" date="2019" name="Int. J. Syst. Evol. Microbiol.">
        <title>The Global Catalogue of Microorganisms (GCM) 10K type strain sequencing project: providing services to taxonomists for standard genome sequencing and annotation.</title>
        <authorList>
            <consortium name="The Broad Institute Genomics Platform"/>
            <consortium name="The Broad Institute Genome Sequencing Center for Infectious Disease"/>
            <person name="Wu L."/>
            <person name="Ma J."/>
        </authorList>
    </citation>
    <scope>NUCLEOTIDE SEQUENCE [LARGE SCALE GENOMIC DNA]</scope>
    <source>
        <strain evidence="9">CGMCC 4.7177</strain>
    </source>
</reference>
<feature type="transmembrane region" description="Helical" evidence="6">
    <location>
        <begin position="45"/>
        <end position="62"/>
    </location>
</feature>
<sequence length="763" mass="85310">MFSRIRFIYVAITVAVSAFSVYGSAYLLLVNILLIPIFFRRKGDYLTPILTFIAALLSFTYFTSSLPKAIELGPATITMSWFDNAKIDGGKVKGLAKTSAGQTLYAVYKFNDEQEKNSFSELHLPSVTFTLTGVFREADMPSHIYAFNMENYMRMYGSSGIFESEVILNAVPKSNVYTRLSLQRQKVKLHINSTFPKQLIPEAEALLIGDRSGMDETDATVYKRLGITHLFAISGLHVGLLAFMFRELLLRLSFRKGTVDMLLIVMLPLYAVLAGGAPSVWRAVSVTTFVLLASLIGLKIRLDNALAISALVFISIQPYILFQPGFQLSYLAAFSLILSSKILVKAKTAIGISFLVTSISQLSLYPVLLFHFYEISLSSFFVNLIYVPLYSLIILPVNIILLIVTWLSTSLSTFLFMIYAPFRECITWISIWLSSLPYQLWTPGKLSAIEMVCIIAGVLYFFVQCEEGVKARDFLIFVILPALTIHVMPYLDGTLKVTFLDVGQGDSAVVELPYRKAVYLIDTGGTVFFGENGWKTPGKSFEVGRKVVVTYLKGRGIKKIDKLIISHAHLDHMGGADEVLEEITVNEIHITSGSEDEKEMVDLLRVAKMKKVPIHSVKDGLGWSEGQISFNYMSPQDERYLGNDSSLVLLMKTPGLSFLFTGDLETEGERKFVKKYGSLNYGRILLKGGHHGSRTSSTEPFIKALRPELTIFSVGRNNTYRHPHEDVLERFIDLGYSTMSTAVYGTITIDVVKEDYSVTVMQK</sequence>
<evidence type="ECO:0000313" key="9">
    <source>
        <dbReference type="Proteomes" id="UP001597218"/>
    </source>
</evidence>
<dbReference type="InterPro" id="IPR052159">
    <property type="entry name" value="Competence_DNA_uptake"/>
</dbReference>
<keyword evidence="5 6" id="KW-0472">Membrane</keyword>
<dbReference type="EMBL" id="JBHUGI010000006">
    <property type="protein sequence ID" value="MFD1927368.1"/>
    <property type="molecule type" value="Genomic_DNA"/>
</dbReference>
<keyword evidence="2" id="KW-1003">Cell membrane</keyword>
<proteinExistence type="predicted"/>
<keyword evidence="3 6" id="KW-0812">Transmembrane</keyword>
<dbReference type="NCBIfam" id="TIGR00360">
    <property type="entry name" value="ComEC_N-term"/>
    <property type="match status" value="1"/>
</dbReference>
<evidence type="ECO:0000256" key="4">
    <source>
        <dbReference type="ARBA" id="ARBA00022989"/>
    </source>
</evidence>
<name>A0ABW4SD20_9BACL</name>
<dbReference type="SMART" id="SM00849">
    <property type="entry name" value="Lactamase_B"/>
    <property type="match status" value="1"/>
</dbReference>
<feature type="transmembrane region" description="Helical" evidence="6">
    <location>
        <begin position="351"/>
        <end position="373"/>
    </location>
</feature>
<dbReference type="PANTHER" id="PTHR30619:SF1">
    <property type="entry name" value="RECOMBINATION PROTEIN 2"/>
    <property type="match status" value="1"/>
</dbReference>
<accession>A0ABW4SD20</accession>
<feature type="transmembrane region" description="Helical" evidence="6">
    <location>
        <begin position="328"/>
        <end position="344"/>
    </location>
</feature>
<feature type="domain" description="Metallo-beta-lactamase" evidence="7">
    <location>
        <begin position="504"/>
        <end position="716"/>
    </location>
</feature>
<evidence type="ECO:0000313" key="8">
    <source>
        <dbReference type="EMBL" id="MFD1927368.1"/>
    </source>
</evidence>
<dbReference type="InterPro" id="IPR004477">
    <property type="entry name" value="ComEC_N"/>
</dbReference>
<dbReference type="PANTHER" id="PTHR30619">
    <property type="entry name" value="DNA INTERNALIZATION/COMPETENCE PROTEIN COMEC/REC2"/>
    <property type="match status" value="1"/>
</dbReference>
<dbReference type="Proteomes" id="UP001597218">
    <property type="component" value="Unassembled WGS sequence"/>
</dbReference>
<dbReference type="InterPro" id="IPR004797">
    <property type="entry name" value="Competence_ComEC/Rec2"/>
</dbReference>
<feature type="transmembrane region" description="Helical" evidence="6">
    <location>
        <begin position="225"/>
        <end position="245"/>
    </location>
</feature>
<protein>
    <submittedName>
        <fullName evidence="8">DNA internalization-related competence protein ComEC/Rec2</fullName>
    </submittedName>
</protein>
<gene>
    <name evidence="8" type="ORF">ACFSFY_04730</name>
</gene>
<dbReference type="CDD" id="cd07731">
    <property type="entry name" value="ComA-like_MBL-fold"/>
    <property type="match status" value="1"/>
</dbReference>
<feature type="transmembrane region" description="Helical" evidence="6">
    <location>
        <begin position="446"/>
        <end position="462"/>
    </location>
</feature>
<evidence type="ECO:0000256" key="1">
    <source>
        <dbReference type="ARBA" id="ARBA00004651"/>
    </source>
</evidence>
<dbReference type="Pfam" id="PF03772">
    <property type="entry name" value="Competence"/>
    <property type="match status" value="1"/>
</dbReference>
<evidence type="ECO:0000256" key="2">
    <source>
        <dbReference type="ARBA" id="ARBA00022475"/>
    </source>
</evidence>
<feature type="transmembrane region" description="Helical" evidence="6">
    <location>
        <begin position="257"/>
        <end position="274"/>
    </location>
</feature>
<dbReference type="Pfam" id="PF00753">
    <property type="entry name" value="Lactamase_B"/>
    <property type="match status" value="1"/>
</dbReference>
<feature type="transmembrane region" description="Helical" evidence="6">
    <location>
        <begin position="385"/>
        <end position="407"/>
    </location>
</feature>
<evidence type="ECO:0000256" key="3">
    <source>
        <dbReference type="ARBA" id="ARBA00022692"/>
    </source>
</evidence>
<comment type="subcellular location">
    <subcellularLocation>
        <location evidence="1">Cell membrane</location>
        <topology evidence="1">Multi-pass membrane protein</topology>
    </subcellularLocation>
</comment>
<dbReference type="SUPFAM" id="SSF56281">
    <property type="entry name" value="Metallo-hydrolase/oxidoreductase"/>
    <property type="match status" value="1"/>
</dbReference>
<evidence type="ECO:0000256" key="6">
    <source>
        <dbReference type="SAM" id="Phobius"/>
    </source>
</evidence>
<dbReference type="NCBIfam" id="TIGR00361">
    <property type="entry name" value="ComEC_Rec2"/>
    <property type="match status" value="1"/>
</dbReference>
<dbReference type="InterPro" id="IPR035681">
    <property type="entry name" value="ComA-like_MBL"/>
</dbReference>
<dbReference type="InterPro" id="IPR001279">
    <property type="entry name" value="Metallo-B-lactamas"/>
</dbReference>
<feature type="transmembrane region" description="Helical" evidence="6">
    <location>
        <begin position="305"/>
        <end position="322"/>
    </location>
</feature>
<feature type="transmembrane region" description="Helical" evidence="6">
    <location>
        <begin position="474"/>
        <end position="491"/>
    </location>
</feature>
<keyword evidence="9" id="KW-1185">Reference proteome</keyword>
<dbReference type="InterPro" id="IPR036866">
    <property type="entry name" value="RibonucZ/Hydroxyglut_hydro"/>
</dbReference>
<evidence type="ECO:0000259" key="7">
    <source>
        <dbReference type="SMART" id="SM00849"/>
    </source>
</evidence>
<dbReference type="Gene3D" id="3.60.15.10">
    <property type="entry name" value="Ribonuclease Z/Hydroxyacylglutathione hydrolase-like"/>
    <property type="match status" value="1"/>
</dbReference>
<evidence type="ECO:0000256" key="5">
    <source>
        <dbReference type="ARBA" id="ARBA00023136"/>
    </source>
</evidence>
<comment type="caution">
    <text evidence="8">The sequence shown here is derived from an EMBL/GenBank/DDBJ whole genome shotgun (WGS) entry which is preliminary data.</text>
</comment>
<organism evidence="8 9">
    <name type="scientific">Sporosarcina siberiensis</name>
    <dbReference type="NCBI Taxonomy" id="1365606"/>
    <lineage>
        <taxon>Bacteria</taxon>
        <taxon>Bacillati</taxon>
        <taxon>Bacillota</taxon>
        <taxon>Bacilli</taxon>
        <taxon>Bacillales</taxon>
        <taxon>Caryophanaceae</taxon>
        <taxon>Sporosarcina</taxon>
    </lineage>
</organism>